<dbReference type="InterPro" id="IPR051021">
    <property type="entry name" value="Mito_Ser/Thr_phosphatase"/>
</dbReference>
<dbReference type="AlphaFoldDB" id="K6X9X1"/>
<dbReference type="RefSeq" id="WP_007616177.1">
    <property type="nucleotide sequence ID" value="NZ_BAEO01000007.1"/>
</dbReference>
<dbReference type="InterPro" id="IPR029033">
    <property type="entry name" value="His_PPase_superfam"/>
</dbReference>
<keyword evidence="3" id="KW-1185">Reference proteome</keyword>
<dbReference type="Proteomes" id="UP000006327">
    <property type="component" value="Unassembled WGS sequence"/>
</dbReference>
<dbReference type="GO" id="GO:0016787">
    <property type="term" value="F:hydrolase activity"/>
    <property type="evidence" value="ECO:0007669"/>
    <property type="project" value="UniProtKB-KW"/>
</dbReference>
<dbReference type="Gene3D" id="3.40.50.1240">
    <property type="entry name" value="Phosphoglycerate mutase-like"/>
    <property type="match status" value="1"/>
</dbReference>
<evidence type="ECO:0000256" key="1">
    <source>
        <dbReference type="ARBA" id="ARBA00022801"/>
    </source>
</evidence>
<accession>K6X9X1</accession>
<dbReference type="PANTHER" id="PTHR20935">
    <property type="entry name" value="PHOSPHOGLYCERATE MUTASE-RELATED"/>
    <property type="match status" value="1"/>
</dbReference>
<name>K6X9X1_9ALTE</name>
<dbReference type="CDD" id="cd07067">
    <property type="entry name" value="HP_PGM_like"/>
    <property type="match status" value="1"/>
</dbReference>
<dbReference type="PANTHER" id="PTHR20935:SF0">
    <property type="entry name" value="SERINE_THREONINE-PROTEIN PHOSPHATASE PGAM5, MITOCHONDRIAL"/>
    <property type="match status" value="1"/>
</dbReference>
<dbReference type="SUPFAM" id="SSF53254">
    <property type="entry name" value="Phosphoglycerate mutase-like"/>
    <property type="match status" value="1"/>
</dbReference>
<gene>
    <name evidence="2" type="ORF">GARC_0432</name>
</gene>
<dbReference type="STRING" id="493475.GARC_0432"/>
<dbReference type="EMBL" id="BAEO01000007">
    <property type="protein sequence ID" value="GAC17414.1"/>
    <property type="molecule type" value="Genomic_DNA"/>
</dbReference>
<keyword evidence="1" id="KW-0378">Hydrolase</keyword>
<dbReference type="Pfam" id="PF00300">
    <property type="entry name" value="His_Phos_1"/>
    <property type="match status" value="2"/>
</dbReference>
<dbReference type="eggNOG" id="COG0406">
    <property type="taxonomic scope" value="Bacteria"/>
</dbReference>
<comment type="caution">
    <text evidence="2">The sequence shown here is derived from an EMBL/GenBank/DDBJ whole genome shotgun (WGS) entry which is preliminary data.</text>
</comment>
<proteinExistence type="predicted"/>
<organism evidence="2 3">
    <name type="scientific">Paraglaciecola arctica BSs20135</name>
    <dbReference type="NCBI Taxonomy" id="493475"/>
    <lineage>
        <taxon>Bacteria</taxon>
        <taxon>Pseudomonadati</taxon>
        <taxon>Pseudomonadota</taxon>
        <taxon>Gammaproteobacteria</taxon>
        <taxon>Alteromonadales</taxon>
        <taxon>Alteromonadaceae</taxon>
        <taxon>Paraglaciecola</taxon>
    </lineage>
</organism>
<dbReference type="SMART" id="SM00855">
    <property type="entry name" value="PGAM"/>
    <property type="match status" value="1"/>
</dbReference>
<dbReference type="InterPro" id="IPR013078">
    <property type="entry name" value="His_Pase_superF_clade-1"/>
</dbReference>
<reference evidence="2 3" key="1">
    <citation type="journal article" date="2017" name="Antonie Van Leeuwenhoek">
        <title>Rhizobium rhizosphaerae sp. nov., a novel species isolated from rice rhizosphere.</title>
        <authorList>
            <person name="Zhao J.J."/>
            <person name="Zhang J."/>
            <person name="Zhang R.J."/>
            <person name="Zhang C.W."/>
            <person name="Yin H.Q."/>
            <person name="Zhang X.X."/>
        </authorList>
    </citation>
    <scope>NUCLEOTIDE SEQUENCE [LARGE SCALE GENOMIC DNA]</scope>
    <source>
        <strain evidence="2 3">BSs20135</strain>
    </source>
</reference>
<protein>
    <submittedName>
        <fullName evidence="2">Phosphoglycerate mutase</fullName>
    </submittedName>
</protein>
<sequence length="231" mass="25668">MTAIYLIRHGQASFGKAEYDCLSELGEQQAVHIGDSFRARIGNFDKVVRGSMQRHQQTTNGCLSAMGQTDIEPTIDAAWNEYDHQDILAQFNSELATAQGVKTYMSKQDNPHKSLEKVIAQAFSRWISSQHNDDYIESWPDYQHRIQTALANLISGLDGEKRVAVFSSGGPIALLSQAILGVPAENLMNLNWTLVNCGITKLISTQKGIILSSLNEHSTFEGNNKHLLTYK</sequence>
<evidence type="ECO:0000313" key="2">
    <source>
        <dbReference type="EMBL" id="GAC17414.1"/>
    </source>
</evidence>
<dbReference type="OrthoDB" id="280692at2"/>
<evidence type="ECO:0000313" key="3">
    <source>
        <dbReference type="Proteomes" id="UP000006327"/>
    </source>
</evidence>